<proteinExistence type="predicted"/>
<dbReference type="RefSeq" id="WP_215795256.1">
    <property type="nucleotide sequence ID" value="NZ_JAHKKG010000017.1"/>
</dbReference>
<name>A0ABS5Z2W3_9ACTN</name>
<dbReference type="EMBL" id="JAHKKG010000017">
    <property type="protein sequence ID" value="MBU2670031.1"/>
    <property type="molecule type" value="Genomic_DNA"/>
</dbReference>
<evidence type="ECO:0000313" key="1">
    <source>
        <dbReference type="EMBL" id="MBU2670031.1"/>
    </source>
</evidence>
<evidence type="ECO:0000313" key="2">
    <source>
        <dbReference type="Proteomes" id="UP001519654"/>
    </source>
</evidence>
<gene>
    <name evidence="1" type="ORF">KOI35_41650</name>
</gene>
<organism evidence="1 2">
    <name type="scientific">Paractinoplanes bogorensis</name>
    <dbReference type="NCBI Taxonomy" id="1610840"/>
    <lineage>
        <taxon>Bacteria</taxon>
        <taxon>Bacillati</taxon>
        <taxon>Actinomycetota</taxon>
        <taxon>Actinomycetes</taxon>
        <taxon>Micromonosporales</taxon>
        <taxon>Micromonosporaceae</taxon>
        <taxon>Paractinoplanes</taxon>
    </lineage>
</organism>
<reference evidence="1 2" key="1">
    <citation type="submission" date="2021-06" db="EMBL/GenBank/DDBJ databases">
        <title>Actinoplanes lichenicola sp. nov., and Actinoplanes ovalisporus sp. nov., isolated from lichen in Thailand.</title>
        <authorList>
            <person name="Saeng-In P."/>
            <person name="Kanchanasin P."/>
            <person name="Yuki M."/>
            <person name="Kudo T."/>
            <person name="Ohkuma M."/>
            <person name="Phongsopitanun W."/>
            <person name="Tanasupawat S."/>
        </authorList>
    </citation>
    <scope>NUCLEOTIDE SEQUENCE [LARGE SCALE GENOMIC DNA]</scope>
    <source>
        <strain evidence="1 2">NBRC 110975</strain>
    </source>
</reference>
<dbReference type="Proteomes" id="UP001519654">
    <property type="component" value="Unassembled WGS sequence"/>
</dbReference>
<keyword evidence="2" id="KW-1185">Reference proteome</keyword>
<comment type="caution">
    <text evidence="1">The sequence shown here is derived from an EMBL/GenBank/DDBJ whole genome shotgun (WGS) entry which is preliminary data.</text>
</comment>
<protein>
    <submittedName>
        <fullName evidence="1">Uncharacterized protein</fullName>
    </submittedName>
</protein>
<sequence>MRFVGGLGFAIGTRRVDGRLGFAIGTLISVAANTASAAGAREGPGAGRAVDT</sequence>
<accession>A0ABS5Z2W3</accession>